<dbReference type="Gene3D" id="3.30.70.250">
    <property type="entry name" value="Malonyl-CoA ACP transacylase, ACP-binding"/>
    <property type="match status" value="1"/>
</dbReference>
<dbReference type="RefSeq" id="WP_057871395.1">
    <property type="nucleotide sequence ID" value="NZ_AZGB01000015.1"/>
</dbReference>
<comment type="caution">
    <text evidence="7">The sequence shown here is derived from an EMBL/GenBank/DDBJ whole genome shotgun (WGS) entry which is preliminary data.</text>
</comment>
<dbReference type="Gene3D" id="3.40.366.10">
    <property type="entry name" value="Malonyl-Coenzyme A Acyl Carrier Protein, domain 2"/>
    <property type="match status" value="1"/>
</dbReference>
<accession>A0A0R1VLC1</accession>
<proteinExistence type="inferred from homology"/>
<feature type="domain" description="Malonyl-CoA:ACP transacylase (MAT)" evidence="6">
    <location>
        <begin position="6"/>
        <end position="300"/>
    </location>
</feature>
<dbReference type="InterPro" id="IPR016035">
    <property type="entry name" value="Acyl_Trfase/lysoPLipase"/>
</dbReference>
<dbReference type="InterPro" id="IPR050858">
    <property type="entry name" value="Mal-CoA-ACP_Trans/PKS_FabD"/>
</dbReference>
<evidence type="ECO:0000256" key="5">
    <source>
        <dbReference type="PIRSR" id="PIRSR000446-1"/>
    </source>
</evidence>
<evidence type="ECO:0000313" key="8">
    <source>
        <dbReference type="Proteomes" id="UP000051451"/>
    </source>
</evidence>
<dbReference type="GO" id="GO:0004314">
    <property type="term" value="F:[acyl-carrier-protein] S-malonyltransferase activity"/>
    <property type="evidence" value="ECO:0007669"/>
    <property type="project" value="UniProtKB-EC"/>
</dbReference>
<dbReference type="InterPro" id="IPR001227">
    <property type="entry name" value="Ac_transferase_dom_sf"/>
</dbReference>
<dbReference type="SUPFAM" id="SSF52151">
    <property type="entry name" value="FabD/lysophospholipase-like"/>
    <property type="match status" value="1"/>
</dbReference>
<evidence type="ECO:0000256" key="1">
    <source>
        <dbReference type="ARBA" id="ARBA00022679"/>
    </source>
</evidence>
<dbReference type="GO" id="GO:0006633">
    <property type="term" value="P:fatty acid biosynthetic process"/>
    <property type="evidence" value="ECO:0007669"/>
    <property type="project" value="TreeGrafter"/>
</dbReference>
<evidence type="ECO:0000256" key="3">
    <source>
        <dbReference type="ARBA" id="ARBA00048462"/>
    </source>
</evidence>
<keyword evidence="8" id="KW-1185">Reference proteome</keyword>
<sequence>MKIGILFSGQGAQFSGMGIDFCQKSEFYRSQIEQLSQFSGHDLIKLFQNKNQELNQTSNVQPAIVAMSLALFRLLQHDVPTIEVAGMIGLSLGEYSALLAAQAFDTEAGMQLLQARADYMQQDADRIPGAMAAVMKADEQEVAAICRQASTPEQFVGIANYNSPKQLVIGGEKTAVDRAVALLQEKGIKRVMTLKVNGAFHTPLFKPTSQKLAQHLQPMSILPWKIPVISNTTGVPFTAADLKNTLAQQVIKPTHFAEGLTYLCHNYQPDLLVELGPGKTLTRFAKQTTAEIPAVSVENWQQYQQFIEQMK</sequence>
<dbReference type="PANTHER" id="PTHR42681">
    <property type="entry name" value="MALONYL-COA-ACYL CARRIER PROTEIN TRANSACYLASE, MITOCHONDRIAL"/>
    <property type="match status" value="1"/>
</dbReference>
<dbReference type="GeneID" id="98318663"/>
<comment type="catalytic activity">
    <reaction evidence="3 4">
        <text>holo-[ACP] + malonyl-CoA = malonyl-[ACP] + CoA</text>
        <dbReference type="Rhea" id="RHEA:41792"/>
        <dbReference type="Rhea" id="RHEA-COMP:9623"/>
        <dbReference type="Rhea" id="RHEA-COMP:9685"/>
        <dbReference type="ChEBI" id="CHEBI:57287"/>
        <dbReference type="ChEBI" id="CHEBI:57384"/>
        <dbReference type="ChEBI" id="CHEBI:64479"/>
        <dbReference type="ChEBI" id="CHEBI:78449"/>
        <dbReference type="EC" id="2.3.1.39"/>
    </reaction>
</comment>
<dbReference type="EC" id="2.3.1.39" evidence="4"/>
<dbReference type="Proteomes" id="UP000051451">
    <property type="component" value="Unassembled WGS sequence"/>
</dbReference>
<feature type="active site" evidence="5">
    <location>
        <position position="201"/>
    </location>
</feature>
<evidence type="ECO:0000259" key="6">
    <source>
        <dbReference type="SMART" id="SM00827"/>
    </source>
</evidence>
<dbReference type="AlphaFoldDB" id="A0A0R1VLC1"/>
<dbReference type="PATRIC" id="fig|1423750.3.peg.648"/>
<evidence type="ECO:0000313" key="7">
    <source>
        <dbReference type="EMBL" id="KRM06481.1"/>
    </source>
</evidence>
<dbReference type="InterPro" id="IPR014043">
    <property type="entry name" value="Acyl_transferase_dom"/>
</dbReference>
<organism evidence="7 8">
    <name type="scientific">Liquorilactobacillus ghanensis DSM 18630</name>
    <dbReference type="NCBI Taxonomy" id="1423750"/>
    <lineage>
        <taxon>Bacteria</taxon>
        <taxon>Bacillati</taxon>
        <taxon>Bacillota</taxon>
        <taxon>Bacilli</taxon>
        <taxon>Lactobacillales</taxon>
        <taxon>Lactobacillaceae</taxon>
        <taxon>Liquorilactobacillus</taxon>
    </lineage>
</organism>
<reference evidence="7 8" key="1">
    <citation type="journal article" date="2015" name="Genome Announc.">
        <title>Expanding the biotechnology potential of lactobacilli through comparative genomics of 213 strains and associated genera.</title>
        <authorList>
            <person name="Sun Z."/>
            <person name="Harris H.M."/>
            <person name="McCann A."/>
            <person name="Guo C."/>
            <person name="Argimon S."/>
            <person name="Zhang W."/>
            <person name="Yang X."/>
            <person name="Jeffery I.B."/>
            <person name="Cooney J.C."/>
            <person name="Kagawa T.F."/>
            <person name="Liu W."/>
            <person name="Song Y."/>
            <person name="Salvetti E."/>
            <person name="Wrobel A."/>
            <person name="Rasinkangas P."/>
            <person name="Parkhill J."/>
            <person name="Rea M.C."/>
            <person name="O'Sullivan O."/>
            <person name="Ritari J."/>
            <person name="Douillard F.P."/>
            <person name="Paul Ross R."/>
            <person name="Yang R."/>
            <person name="Briner A.E."/>
            <person name="Felis G.E."/>
            <person name="de Vos W.M."/>
            <person name="Barrangou R."/>
            <person name="Klaenhammer T.R."/>
            <person name="Caufield P.W."/>
            <person name="Cui Y."/>
            <person name="Zhang H."/>
            <person name="O'Toole P.W."/>
        </authorList>
    </citation>
    <scope>NUCLEOTIDE SEQUENCE [LARGE SCALE GENOMIC DNA]</scope>
    <source>
        <strain evidence="7 8">DSM 18630</strain>
    </source>
</reference>
<evidence type="ECO:0000256" key="4">
    <source>
        <dbReference type="PIRNR" id="PIRNR000446"/>
    </source>
</evidence>
<dbReference type="FunFam" id="3.30.70.250:FF:000001">
    <property type="entry name" value="Malonyl CoA-acyl carrier protein transacylase"/>
    <property type="match status" value="1"/>
</dbReference>
<dbReference type="OrthoDB" id="9805460at2"/>
<dbReference type="InterPro" id="IPR024925">
    <property type="entry name" value="Malonyl_CoA-ACP_transAc"/>
</dbReference>
<dbReference type="PANTHER" id="PTHR42681:SF1">
    <property type="entry name" value="MALONYL-COA-ACYL CARRIER PROTEIN TRANSACYLASE, MITOCHONDRIAL"/>
    <property type="match status" value="1"/>
</dbReference>
<dbReference type="SUPFAM" id="SSF55048">
    <property type="entry name" value="Probable ACP-binding domain of malonyl-CoA ACP transacylase"/>
    <property type="match status" value="1"/>
</dbReference>
<comment type="similarity">
    <text evidence="4">Belongs to the fabD family.</text>
</comment>
<dbReference type="GO" id="GO:0005829">
    <property type="term" value="C:cytosol"/>
    <property type="evidence" value="ECO:0007669"/>
    <property type="project" value="TreeGrafter"/>
</dbReference>
<gene>
    <name evidence="7" type="ORF">FC89_GL000627</name>
</gene>
<feature type="active site" evidence="5">
    <location>
        <position position="91"/>
    </location>
</feature>
<dbReference type="SMART" id="SM00827">
    <property type="entry name" value="PKS_AT"/>
    <property type="match status" value="1"/>
</dbReference>
<protein>
    <recommendedName>
        <fullName evidence="4">Malonyl CoA-acyl carrier protein transacylase</fullName>
        <ecNumber evidence="4">2.3.1.39</ecNumber>
    </recommendedName>
</protein>
<dbReference type="EMBL" id="AZGB01000015">
    <property type="protein sequence ID" value="KRM06481.1"/>
    <property type="molecule type" value="Genomic_DNA"/>
</dbReference>
<dbReference type="PIRSF" id="PIRSF000446">
    <property type="entry name" value="Mct"/>
    <property type="match status" value="1"/>
</dbReference>
<name>A0A0R1VLC1_9LACO</name>
<dbReference type="Pfam" id="PF00698">
    <property type="entry name" value="Acyl_transf_1"/>
    <property type="match status" value="1"/>
</dbReference>
<keyword evidence="1 4" id="KW-0808">Transferase</keyword>
<dbReference type="STRING" id="1423750.FC89_GL000627"/>
<evidence type="ECO:0000256" key="2">
    <source>
        <dbReference type="ARBA" id="ARBA00023315"/>
    </source>
</evidence>
<keyword evidence="2 4" id="KW-0012">Acyltransferase</keyword>
<dbReference type="InterPro" id="IPR016036">
    <property type="entry name" value="Malonyl_transacylase_ACP-bd"/>
</dbReference>